<dbReference type="PANTHER" id="PTHR43162">
    <property type="match status" value="1"/>
</dbReference>
<feature type="region of interest" description="Disordered" evidence="1">
    <location>
        <begin position="1"/>
        <end position="20"/>
    </location>
</feature>
<evidence type="ECO:0000259" key="2">
    <source>
        <dbReference type="Pfam" id="PF05368"/>
    </source>
</evidence>
<proteinExistence type="predicted"/>
<reference evidence="3 4" key="1">
    <citation type="submission" date="2020-12" db="EMBL/GenBank/DDBJ databases">
        <title>Streptomyces typhae sp. nov., a novel endophytic actinomycete isolated from the root of cattail pollen (Typha angustifolia L.).</title>
        <authorList>
            <person name="Peng C."/>
            <person name="Liu C."/>
        </authorList>
    </citation>
    <scope>NUCLEOTIDE SEQUENCE [LARGE SCALE GENOMIC DNA]</scope>
    <source>
        <strain evidence="3 4">JCM 4753</strain>
    </source>
</reference>
<gene>
    <name evidence="3" type="ORF">JGB26_21250</name>
</gene>
<dbReference type="InterPro" id="IPR051604">
    <property type="entry name" value="Ergot_Alk_Oxidoreductase"/>
</dbReference>
<dbReference type="RefSeq" id="WP_190115520.1">
    <property type="nucleotide sequence ID" value="NZ_BMVR01000004.1"/>
</dbReference>
<name>A0ABS0X958_9ACTN</name>
<dbReference type="PANTHER" id="PTHR43162:SF1">
    <property type="entry name" value="PRESTALK A DIFFERENTIATION PROTEIN A"/>
    <property type="match status" value="1"/>
</dbReference>
<dbReference type="Gene3D" id="3.90.25.10">
    <property type="entry name" value="UDP-galactose 4-epimerase, domain 1"/>
    <property type="match status" value="1"/>
</dbReference>
<dbReference type="EMBL" id="JAEKOZ010000012">
    <property type="protein sequence ID" value="MBJ3809616.1"/>
    <property type="molecule type" value="Genomic_DNA"/>
</dbReference>
<protein>
    <submittedName>
        <fullName evidence="3">NmrA family NAD(P)-binding protein</fullName>
    </submittedName>
</protein>
<evidence type="ECO:0000313" key="4">
    <source>
        <dbReference type="Proteomes" id="UP000634780"/>
    </source>
</evidence>
<comment type="caution">
    <text evidence="3">The sequence shown here is derived from an EMBL/GenBank/DDBJ whole genome shotgun (WGS) entry which is preliminary data.</text>
</comment>
<dbReference type="InterPro" id="IPR008030">
    <property type="entry name" value="NmrA-like"/>
</dbReference>
<dbReference type="Proteomes" id="UP000634780">
    <property type="component" value="Unassembled WGS sequence"/>
</dbReference>
<evidence type="ECO:0000256" key="1">
    <source>
        <dbReference type="SAM" id="MobiDB-lite"/>
    </source>
</evidence>
<organism evidence="3 4">
    <name type="scientific">Streptomyces flavofungini</name>
    <dbReference type="NCBI Taxonomy" id="68200"/>
    <lineage>
        <taxon>Bacteria</taxon>
        <taxon>Bacillati</taxon>
        <taxon>Actinomycetota</taxon>
        <taxon>Actinomycetes</taxon>
        <taxon>Kitasatosporales</taxon>
        <taxon>Streptomycetaceae</taxon>
        <taxon>Streptomyces</taxon>
    </lineage>
</organism>
<dbReference type="Pfam" id="PF05368">
    <property type="entry name" value="NmrA"/>
    <property type="match status" value="1"/>
</dbReference>
<dbReference type="InterPro" id="IPR036291">
    <property type="entry name" value="NAD(P)-bd_dom_sf"/>
</dbReference>
<dbReference type="Gene3D" id="3.40.50.720">
    <property type="entry name" value="NAD(P)-binding Rossmann-like Domain"/>
    <property type="match status" value="1"/>
</dbReference>
<evidence type="ECO:0000313" key="3">
    <source>
        <dbReference type="EMBL" id="MBJ3809616.1"/>
    </source>
</evidence>
<keyword evidence="4" id="KW-1185">Reference proteome</keyword>
<sequence>MTTNEQNTQPTQSTPATGVAPAPVTVLVTGATGRVGSRVAEAALAAGHEVRSASRSGAVQFDWYDSATWADALRGADAAFLAYQPDVGAPGAAEIVGAFARRAVELGVRHLVLLSARGEDQARATEDALDVPGARWTVVRASWFAQNFSEGPLADAMVESGELAFPGGEVLEPFIDVRDIADVVLAVLAESERYGGRVLEVSGGRLLSFRDAVAEVSAAVGREFGYVPVPAPEYGAALREFGVPDAEVAFLVELFETNLDGRNAHISTGVQEILGRAPREFSTFVQEAATTSTWKQ</sequence>
<feature type="domain" description="NmrA-like" evidence="2">
    <location>
        <begin position="25"/>
        <end position="258"/>
    </location>
</feature>
<feature type="compositionally biased region" description="Polar residues" evidence="1">
    <location>
        <begin position="1"/>
        <end position="16"/>
    </location>
</feature>
<accession>A0ABS0X958</accession>
<dbReference type="SUPFAM" id="SSF51735">
    <property type="entry name" value="NAD(P)-binding Rossmann-fold domains"/>
    <property type="match status" value="1"/>
</dbReference>